<proteinExistence type="predicted"/>
<reference evidence="1 2" key="1">
    <citation type="submission" date="2021-01" db="EMBL/GenBank/DDBJ databases">
        <title>Whole genome sequence of Paenibacillus sonchi LMG 24727 for comparative genomics.</title>
        <authorList>
            <person name="Lee G."/>
            <person name="Kim M.-J."/>
            <person name="Lim K."/>
            <person name="Shin J.-H."/>
        </authorList>
    </citation>
    <scope>NUCLEOTIDE SEQUENCE [LARGE SCALE GENOMIC DNA]</scope>
    <source>
        <strain evidence="1 2">LMG 24727</strain>
    </source>
</reference>
<evidence type="ECO:0000313" key="2">
    <source>
        <dbReference type="Proteomes" id="UP000595841"/>
    </source>
</evidence>
<dbReference type="AlphaFoldDB" id="A0A974PFG6"/>
<dbReference type="RefSeq" id="WP_157771360.1">
    <property type="nucleotide sequence ID" value="NZ_CP068595.1"/>
</dbReference>
<keyword evidence="2" id="KW-1185">Reference proteome</keyword>
<dbReference type="Proteomes" id="UP000595841">
    <property type="component" value="Chromosome"/>
</dbReference>
<sequence length="108" mass="12252">MKQLLYADNHNQTADIPYTVKDYEEIEGPVTQFRIYLKETPVQPGVVQPKEDVKTRKYQEGAKWVEQQLLPGEMGIFLGGKDLSDNPSTGSAVNPLHYDMLQKKNNDA</sequence>
<name>A0A974PFG6_9BACL</name>
<dbReference type="KEGG" id="pson:JI735_11040"/>
<evidence type="ECO:0000313" key="1">
    <source>
        <dbReference type="EMBL" id="QQZ62987.1"/>
    </source>
</evidence>
<organism evidence="1 2">
    <name type="scientific">Paenibacillus sonchi</name>
    <dbReference type="NCBI Taxonomy" id="373687"/>
    <lineage>
        <taxon>Bacteria</taxon>
        <taxon>Bacillati</taxon>
        <taxon>Bacillota</taxon>
        <taxon>Bacilli</taxon>
        <taxon>Bacillales</taxon>
        <taxon>Paenibacillaceae</taxon>
        <taxon>Paenibacillus</taxon>
        <taxon>Paenibacillus sonchi group</taxon>
    </lineage>
</organism>
<dbReference type="EMBL" id="CP068595">
    <property type="protein sequence ID" value="QQZ62987.1"/>
    <property type="molecule type" value="Genomic_DNA"/>
</dbReference>
<gene>
    <name evidence="1" type="ORF">JI735_11040</name>
</gene>
<accession>A0A974PFG6</accession>
<protein>
    <submittedName>
        <fullName evidence="1">Uncharacterized protein</fullName>
    </submittedName>
</protein>